<evidence type="ECO:0000313" key="2">
    <source>
        <dbReference type="EMBL" id="GGD60680.1"/>
    </source>
</evidence>
<evidence type="ECO:0000256" key="1">
    <source>
        <dbReference type="SAM" id="Phobius"/>
    </source>
</evidence>
<keyword evidence="1" id="KW-0472">Membrane</keyword>
<keyword evidence="1" id="KW-0812">Transmembrane</keyword>
<gene>
    <name evidence="2" type="ORF">GCM10011514_25780</name>
</gene>
<keyword evidence="3" id="KW-1185">Reference proteome</keyword>
<dbReference type="EMBL" id="BMKK01000005">
    <property type="protein sequence ID" value="GGD60680.1"/>
    <property type="molecule type" value="Genomic_DNA"/>
</dbReference>
<dbReference type="Proteomes" id="UP000609064">
    <property type="component" value="Unassembled WGS sequence"/>
</dbReference>
<comment type="caution">
    <text evidence="2">The sequence shown here is derived from an EMBL/GenBank/DDBJ whole genome shotgun (WGS) entry which is preliminary data.</text>
</comment>
<keyword evidence="1" id="KW-1133">Transmembrane helix</keyword>
<accession>A0A917DR05</accession>
<sequence>MENDDKKNDGSGCLFIAVIAFLIISGLFSIRMIFKGKDYPEESLDDDLGTVRLYFLGLVIALIVYLYRNYIKKKP</sequence>
<organism evidence="2 3">
    <name type="scientific">Emticicia aquatilis</name>
    <dbReference type="NCBI Taxonomy" id="1537369"/>
    <lineage>
        <taxon>Bacteria</taxon>
        <taxon>Pseudomonadati</taxon>
        <taxon>Bacteroidota</taxon>
        <taxon>Cytophagia</taxon>
        <taxon>Cytophagales</taxon>
        <taxon>Leadbetterellaceae</taxon>
        <taxon>Emticicia</taxon>
    </lineage>
</organism>
<reference evidence="2" key="1">
    <citation type="journal article" date="2014" name="Int. J. Syst. Evol. Microbiol.">
        <title>Complete genome sequence of Corynebacterium casei LMG S-19264T (=DSM 44701T), isolated from a smear-ripened cheese.</title>
        <authorList>
            <consortium name="US DOE Joint Genome Institute (JGI-PGF)"/>
            <person name="Walter F."/>
            <person name="Albersmeier A."/>
            <person name="Kalinowski J."/>
            <person name="Ruckert C."/>
        </authorList>
    </citation>
    <scope>NUCLEOTIDE SEQUENCE</scope>
    <source>
        <strain evidence="2">CGMCC 1.15958</strain>
    </source>
</reference>
<evidence type="ECO:0000313" key="3">
    <source>
        <dbReference type="Proteomes" id="UP000609064"/>
    </source>
</evidence>
<proteinExistence type="predicted"/>
<protein>
    <submittedName>
        <fullName evidence="2">Uncharacterized protein</fullName>
    </submittedName>
</protein>
<dbReference type="AlphaFoldDB" id="A0A917DR05"/>
<dbReference type="RefSeq" id="WP_188766514.1">
    <property type="nucleotide sequence ID" value="NZ_BMKK01000005.1"/>
</dbReference>
<feature type="transmembrane region" description="Helical" evidence="1">
    <location>
        <begin position="12"/>
        <end position="33"/>
    </location>
</feature>
<name>A0A917DR05_9BACT</name>
<reference evidence="2" key="2">
    <citation type="submission" date="2020-09" db="EMBL/GenBank/DDBJ databases">
        <authorList>
            <person name="Sun Q."/>
            <person name="Zhou Y."/>
        </authorList>
    </citation>
    <scope>NUCLEOTIDE SEQUENCE</scope>
    <source>
        <strain evidence="2">CGMCC 1.15958</strain>
    </source>
</reference>
<feature type="transmembrane region" description="Helical" evidence="1">
    <location>
        <begin position="53"/>
        <end position="71"/>
    </location>
</feature>